<dbReference type="InterPro" id="IPR006379">
    <property type="entry name" value="HAD-SF_hydro_IIB"/>
</dbReference>
<reference evidence="1" key="1">
    <citation type="submission" date="2023-03" db="EMBL/GenBank/DDBJ databases">
        <authorList>
            <person name="Steffen K."/>
            <person name="Cardenas P."/>
        </authorList>
    </citation>
    <scope>NUCLEOTIDE SEQUENCE</scope>
</reference>
<evidence type="ECO:0000313" key="2">
    <source>
        <dbReference type="Proteomes" id="UP001174909"/>
    </source>
</evidence>
<dbReference type="GO" id="GO:0000287">
    <property type="term" value="F:magnesium ion binding"/>
    <property type="evidence" value="ECO:0007669"/>
    <property type="project" value="TreeGrafter"/>
</dbReference>
<dbReference type="PROSITE" id="PS01229">
    <property type="entry name" value="COF_2"/>
    <property type="match status" value="1"/>
</dbReference>
<dbReference type="EMBL" id="CASHTH010003231">
    <property type="protein sequence ID" value="CAI8042019.1"/>
    <property type="molecule type" value="Genomic_DNA"/>
</dbReference>
<dbReference type="PANTHER" id="PTHR10000">
    <property type="entry name" value="PHOSPHOSERINE PHOSPHATASE"/>
    <property type="match status" value="1"/>
</dbReference>
<proteinExistence type="predicted"/>
<dbReference type="CDD" id="cd07516">
    <property type="entry name" value="HAD_Pase"/>
    <property type="match status" value="1"/>
</dbReference>
<dbReference type="GO" id="GO:0005829">
    <property type="term" value="C:cytosol"/>
    <property type="evidence" value="ECO:0007669"/>
    <property type="project" value="TreeGrafter"/>
</dbReference>
<dbReference type="SUPFAM" id="SSF56784">
    <property type="entry name" value="HAD-like"/>
    <property type="match status" value="1"/>
</dbReference>
<evidence type="ECO:0000313" key="1">
    <source>
        <dbReference type="EMBL" id="CAI8042019.1"/>
    </source>
</evidence>
<comment type="caution">
    <text evidence="1">The sequence shown here is derived from an EMBL/GenBank/DDBJ whole genome shotgun (WGS) entry which is preliminary data.</text>
</comment>
<keyword evidence="2" id="KW-1185">Reference proteome</keyword>
<organism evidence="1 2">
    <name type="scientific">Geodia barretti</name>
    <name type="common">Barrett's horny sponge</name>
    <dbReference type="NCBI Taxonomy" id="519541"/>
    <lineage>
        <taxon>Eukaryota</taxon>
        <taxon>Metazoa</taxon>
        <taxon>Porifera</taxon>
        <taxon>Demospongiae</taxon>
        <taxon>Heteroscleromorpha</taxon>
        <taxon>Tetractinellida</taxon>
        <taxon>Astrophorina</taxon>
        <taxon>Geodiidae</taxon>
        <taxon>Geodia</taxon>
    </lineage>
</organism>
<dbReference type="AlphaFoldDB" id="A0AA35T668"/>
<sequence>MHRAILPISDQIGLENPIISYNGGMVKHPRTGEVIYHTPIQAADATALVEYGDQKGLHLNFCLNDQLFIKEYNQWSELYEKRTGVSATALGNLHELDGQEPTKMQILDTPEKIDLLLTECKTEFGERLYVTRTQVEYIEFMNPQVSKGRALQALADQLGIPNNRIVTFGDGYNDESMMEIAGFSVAMGNSVDQIKAIADYTTDTNQNDGVALAVEHLLL</sequence>
<dbReference type="InterPro" id="IPR000150">
    <property type="entry name" value="Cof"/>
</dbReference>
<dbReference type="Gene3D" id="3.40.50.1000">
    <property type="entry name" value="HAD superfamily/HAD-like"/>
    <property type="match status" value="1"/>
</dbReference>
<gene>
    <name evidence="1" type="ORF">GBAR_LOCUS23336</name>
</gene>
<dbReference type="Gene3D" id="3.30.1240.10">
    <property type="match status" value="1"/>
</dbReference>
<dbReference type="NCBIfam" id="TIGR00099">
    <property type="entry name" value="Cof-subfamily"/>
    <property type="match status" value="1"/>
</dbReference>
<protein>
    <submittedName>
        <fullName evidence="1">Phosphatase M6_Spy0533</fullName>
    </submittedName>
</protein>
<dbReference type="InterPro" id="IPR036412">
    <property type="entry name" value="HAD-like_sf"/>
</dbReference>
<dbReference type="GO" id="GO:0016791">
    <property type="term" value="F:phosphatase activity"/>
    <property type="evidence" value="ECO:0007669"/>
    <property type="project" value="TreeGrafter"/>
</dbReference>
<name>A0AA35T668_GEOBA</name>
<dbReference type="InterPro" id="IPR023214">
    <property type="entry name" value="HAD_sf"/>
</dbReference>
<dbReference type="Proteomes" id="UP001174909">
    <property type="component" value="Unassembled WGS sequence"/>
</dbReference>
<accession>A0AA35T668</accession>
<dbReference type="Pfam" id="PF08282">
    <property type="entry name" value="Hydrolase_3"/>
    <property type="match status" value="1"/>
</dbReference>
<dbReference type="PANTHER" id="PTHR10000:SF8">
    <property type="entry name" value="HAD SUPERFAMILY HYDROLASE-LIKE, TYPE 3"/>
    <property type="match status" value="1"/>
</dbReference>
<dbReference type="NCBIfam" id="TIGR01484">
    <property type="entry name" value="HAD-SF-IIB"/>
    <property type="match status" value="1"/>
</dbReference>